<evidence type="ECO:0000313" key="2">
    <source>
        <dbReference type="EMBL" id="MFC3676573.1"/>
    </source>
</evidence>
<evidence type="ECO:0000313" key="3">
    <source>
        <dbReference type="Proteomes" id="UP001595711"/>
    </source>
</evidence>
<protein>
    <submittedName>
        <fullName evidence="2">Host attachment protein</fullName>
    </submittedName>
</protein>
<organism evidence="2 3">
    <name type="scientific">Ferrovibrio xuzhouensis</name>
    <dbReference type="NCBI Taxonomy" id="1576914"/>
    <lineage>
        <taxon>Bacteria</taxon>
        <taxon>Pseudomonadati</taxon>
        <taxon>Pseudomonadota</taxon>
        <taxon>Alphaproteobacteria</taxon>
        <taxon>Rhodospirillales</taxon>
        <taxon>Rhodospirillaceae</taxon>
        <taxon>Ferrovibrio</taxon>
    </lineage>
</organism>
<sequence>MPHPAFPKTWILVADAAQANAWAASGRDGPLTAVPEFGLKAEDTHGFSRDLKSDRPGRSFSSSDSRRSAMQPPHDPHDEAKARFTALVAKRLAVACREHRFSRLIVVAPPRMLGILRKDYNEELGRCIAGEIDKDLTKATPAEILDHVRSFLHAT</sequence>
<dbReference type="RefSeq" id="WP_379727455.1">
    <property type="nucleotide sequence ID" value="NZ_JBHRYJ010000002.1"/>
</dbReference>
<gene>
    <name evidence="2" type="ORF">ACFOOQ_13530</name>
</gene>
<feature type="region of interest" description="Disordered" evidence="1">
    <location>
        <begin position="45"/>
        <end position="80"/>
    </location>
</feature>
<feature type="compositionally biased region" description="Basic and acidic residues" evidence="1">
    <location>
        <begin position="45"/>
        <end position="57"/>
    </location>
</feature>
<dbReference type="Proteomes" id="UP001595711">
    <property type="component" value="Unassembled WGS sequence"/>
</dbReference>
<evidence type="ECO:0000256" key="1">
    <source>
        <dbReference type="SAM" id="MobiDB-lite"/>
    </source>
</evidence>
<reference evidence="3" key="1">
    <citation type="journal article" date="2019" name="Int. J. Syst. Evol. Microbiol.">
        <title>The Global Catalogue of Microorganisms (GCM) 10K type strain sequencing project: providing services to taxonomists for standard genome sequencing and annotation.</title>
        <authorList>
            <consortium name="The Broad Institute Genomics Platform"/>
            <consortium name="The Broad Institute Genome Sequencing Center for Infectious Disease"/>
            <person name="Wu L."/>
            <person name="Ma J."/>
        </authorList>
    </citation>
    <scope>NUCLEOTIDE SEQUENCE [LARGE SCALE GENOMIC DNA]</scope>
    <source>
        <strain evidence="3">KCTC 42182</strain>
    </source>
</reference>
<dbReference type="InterPro" id="IPR019291">
    <property type="entry name" value="Host_attachment_protein"/>
</dbReference>
<keyword evidence="3" id="KW-1185">Reference proteome</keyword>
<dbReference type="EMBL" id="JBHRYJ010000002">
    <property type="protein sequence ID" value="MFC3676573.1"/>
    <property type="molecule type" value="Genomic_DNA"/>
</dbReference>
<proteinExistence type="predicted"/>
<dbReference type="Pfam" id="PF10116">
    <property type="entry name" value="Host_attach"/>
    <property type="match status" value="1"/>
</dbReference>
<name>A0ABV7VKB1_9PROT</name>
<accession>A0ABV7VKB1</accession>
<comment type="caution">
    <text evidence="2">The sequence shown here is derived from an EMBL/GenBank/DDBJ whole genome shotgun (WGS) entry which is preliminary data.</text>
</comment>